<gene>
    <name evidence="1" type="ORF">IC229_25595</name>
</gene>
<dbReference type="RefSeq" id="WP_190890316.1">
    <property type="nucleotide sequence ID" value="NZ_JACWZY010000027.1"/>
</dbReference>
<evidence type="ECO:0000313" key="1">
    <source>
        <dbReference type="EMBL" id="MBD2704045.1"/>
    </source>
</evidence>
<dbReference type="EMBL" id="JACWZY010000027">
    <property type="protein sequence ID" value="MBD2704045.1"/>
    <property type="molecule type" value="Genomic_DNA"/>
</dbReference>
<dbReference type="AlphaFoldDB" id="A0A926Y516"/>
<name>A0A926Y516_9BACT</name>
<sequence>MSNITIIPINANGEPISVTLAIPNFPQSIGGVVWRFNADKTFDVKAGLFTTTAGEVPLGAPSVVDDKIFLVEGAVIHHNDNPPTPYQVVVTITQNGKIIHTEVPSENGSGKIGTDNVPFLYRFQLVS</sequence>
<organism evidence="1 2">
    <name type="scientific">Spirosoma profusum</name>
    <dbReference type="NCBI Taxonomy" id="2771354"/>
    <lineage>
        <taxon>Bacteria</taxon>
        <taxon>Pseudomonadati</taxon>
        <taxon>Bacteroidota</taxon>
        <taxon>Cytophagia</taxon>
        <taxon>Cytophagales</taxon>
        <taxon>Cytophagaceae</taxon>
        <taxon>Spirosoma</taxon>
    </lineage>
</organism>
<reference evidence="1" key="1">
    <citation type="submission" date="2020-09" db="EMBL/GenBank/DDBJ databases">
        <authorList>
            <person name="Kim M.K."/>
        </authorList>
    </citation>
    <scope>NUCLEOTIDE SEQUENCE</scope>
    <source>
        <strain evidence="1">BT702</strain>
    </source>
</reference>
<accession>A0A926Y516</accession>
<comment type="caution">
    <text evidence="1">The sequence shown here is derived from an EMBL/GenBank/DDBJ whole genome shotgun (WGS) entry which is preliminary data.</text>
</comment>
<protein>
    <submittedName>
        <fullName evidence="1">Uncharacterized protein</fullName>
    </submittedName>
</protein>
<evidence type="ECO:0000313" key="2">
    <source>
        <dbReference type="Proteomes" id="UP000598820"/>
    </source>
</evidence>
<proteinExistence type="predicted"/>
<keyword evidence="2" id="KW-1185">Reference proteome</keyword>
<dbReference type="Proteomes" id="UP000598820">
    <property type="component" value="Unassembled WGS sequence"/>
</dbReference>